<dbReference type="GO" id="GO:0016491">
    <property type="term" value="F:oxidoreductase activity"/>
    <property type="evidence" value="ECO:0007669"/>
    <property type="project" value="InterPro"/>
</dbReference>
<dbReference type="PANTHER" id="PTHR42852">
    <property type="entry name" value="THIOL:DISULFIDE INTERCHANGE PROTEIN DSBE"/>
    <property type="match status" value="1"/>
</dbReference>
<dbReference type="InterPro" id="IPR036249">
    <property type="entry name" value="Thioredoxin-like_sf"/>
</dbReference>
<keyword evidence="4" id="KW-0676">Redox-active center</keyword>
<comment type="subcellular location">
    <subcellularLocation>
        <location evidence="1">Cell envelope</location>
    </subcellularLocation>
</comment>
<dbReference type="InterPro" id="IPR050553">
    <property type="entry name" value="Thioredoxin_ResA/DsbE_sf"/>
</dbReference>
<evidence type="ECO:0000256" key="3">
    <source>
        <dbReference type="ARBA" id="ARBA00023157"/>
    </source>
</evidence>
<dbReference type="AlphaFoldDB" id="A0A5J4R5G0"/>
<dbReference type="InterPro" id="IPR013766">
    <property type="entry name" value="Thioredoxin_domain"/>
</dbReference>
<dbReference type="GO" id="GO:0016209">
    <property type="term" value="F:antioxidant activity"/>
    <property type="evidence" value="ECO:0007669"/>
    <property type="project" value="InterPro"/>
</dbReference>
<evidence type="ECO:0000256" key="1">
    <source>
        <dbReference type="ARBA" id="ARBA00004196"/>
    </source>
</evidence>
<dbReference type="PROSITE" id="PS51352">
    <property type="entry name" value="THIOREDOXIN_2"/>
    <property type="match status" value="1"/>
</dbReference>
<dbReference type="GO" id="GO:0017004">
    <property type="term" value="P:cytochrome complex assembly"/>
    <property type="evidence" value="ECO:0007669"/>
    <property type="project" value="UniProtKB-KW"/>
</dbReference>
<name>A0A5J4R5G0_9ZZZZ</name>
<sequence>MKKSVLVLVAIVFVVLSCNVKEDRLSINGTVEGVESGEVYLQRFENKMFQLIDSTEVTNGKFHFSKTGVQLPEIYGLSLSPSTTAGQLFVFLDKNPVIVKLDSSHHYNKSVVTGSELQDLFVEYKQQRGVKVDEFIQAHPNSLVAAYVLYRDFSYRLSREEILADIQLLDSSLWDTQYVKVLEDLAATLETVAIGKPALDFTENDTEGNPVKFSDYLGKGYVLLDFWAAWCGPCRRENPNVVAVYNKYKDKGFDVFSVSLDKTKEAWLKGIEEDKLTWTHVSDISFWESKVAKQYGVRAIPANYLIDKDGIIIAKNLRGKELDKVLSEVLKN</sequence>
<gene>
    <name evidence="6" type="ORF">EZS27_021941</name>
</gene>
<evidence type="ECO:0000313" key="6">
    <source>
        <dbReference type="EMBL" id="KAA6329236.1"/>
    </source>
</evidence>
<accession>A0A5J4R5G0</accession>
<proteinExistence type="predicted"/>
<dbReference type="PROSITE" id="PS51257">
    <property type="entry name" value="PROKAR_LIPOPROTEIN"/>
    <property type="match status" value="1"/>
</dbReference>
<feature type="domain" description="Thioredoxin" evidence="5">
    <location>
        <begin position="192"/>
        <end position="332"/>
    </location>
</feature>
<dbReference type="CDD" id="cd02966">
    <property type="entry name" value="TlpA_like_family"/>
    <property type="match status" value="1"/>
</dbReference>
<dbReference type="InterPro" id="IPR000866">
    <property type="entry name" value="AhpC/TSA"/>
</dbReference>
<dbReference type="Pfam" id="PF00578">
    <property type="entry name" value="AhpC-TSA"/>
    <property type="match status" value="1"/>
</dbReference>
<dbReference type="GO" id="GO:0030313">
    <property type="term" value="C:cell envelope"/>
    <property type="evidence" value="ECO:0007669"/>
    <property type="project" value="UniProtKB-SubCell"/>
</dbReference>
<evidence type="ECO:0000256" key="2">
    <source>
        <dbReference type="ARBA" id="ARBA00022748"/>
    </source>
</evidence>
<keyword evidence="3" id="KW-1015">Disulfide bond</keyword>
<dbReference type="Gene3D" id="3.40.30.10">
    <property type="entry name" value="Glutaredoxin"/>
    <property type="match status" value="1"/>
</dbReference>
<reference evidence="6" key="1">
    <citation type="submission" date="2019-03" db="EMBL/GenBank/DDBJ databases">
        <title>Single cell metagenomics reveals metabolic interactions within the superorganism composed of flagellate Streblomastix strix and complex community of Bacteroidetes bacteria on its surface.</title>
        <authorList>
            <person name="Treitli S.C."/>
            <person name="Kolisko M."/>
            <person name="Husnik F."/>
            <person name="Keeling P."/>
            <person name="Hampl V."/>
        </authorList>
    </citation>
    <scope>NUCLEOTIDE SEQUENCE</scope>
    <source>
        <strain evidence="6">STM</strain>
    </source>
</reference>
<dbReference type="EMBL" id="SNRY01001680">
    <property type="protein sequence ID" value="KAA6329236.1"/>
    <property type="molecule type" value="Genomic_DNA"/>
</dbReference>
<dbReference type="PROSITE" id="PS00194">
    <property type="entry name" value="THIOREDOXIN_1"/>
    <property type="match status" value="1"/>
</dbReference>
<keyword evidence="2" id="KW-0201">Cytochrome c-type biogenesis</keyword>
<comment type="caution">
    <text evidence="6">The sequence shown here is derived from an EMBL/GenBank/DDBJ whole genome shotgun (WGS) entry which is preliminary data.</text>
</comment>
<dbReference type="InterPro" id="IPR017937">
    <property type="entry name" value="Thioredoxin_CS"/>
</dbReference>
<evidence type="ECO:0000256" key="4">
    <source>
        <dbReference type="ARBA" id="ARBA00023284"/>
    </source>
</evidence>
<dbReference type="InterPro" id="IPR025380">
    <property type="entry name" value="DUF4369"/>
</dbReference>
<organism evidence="6">
    <name type="scientific">termite gut metagenome</name>
    <dbReference type="NCBI Taxonomy" id="433724"/>
    <lineage>
        <taxon>unclassified sequences</taxon>
        <taxon>metagenomes</taxon>
        <taxon>organismal metagenomes</taxon>
    </lineage>
</organism>
<dbReference type="Pfam" id="PF14289">
    <property type="entry name" value="DUF4369"/>
    <property type="match status" value="1"/>
</dbReference>
<protein>
    <submittedName>
        <fullName evidence="6">Thiol-disulfide oxidoreductase ResA</fullName>
    </submittedName>
</protein>
<dbReference type="PANTHER" id="PTHR42852:SF6">
    <property type="entry name" value="THIOL:DISULFIDE INTERCHANGE PROTEIN DSBE"/>
    <property type="match status" value="1"/>
</dbReference>
<dbReference type="SUPFAM" id="SSF52833">
    <property type="entry name" value="Thioredoxin-like"/>
    <property type="match status" value="1"/>
</dbReference>
<evidence type="ECO:0000259" key="5">
    <source>
        <dbReference type="PROSITE" id="PS51352"/>
    </source>
</evidence>